<evidence type="ECO:0000313" key="2">
    <source>
        <dbReference type="EMBL" id="PUZ61705.1"/>
    </source>
</evidence>
<feature type="compositionally biased region" description="Polar residues" evidence="1">
    <location>
        <begin position="112"/>
        <end position="124"/>
    </location>
</feature>
<organism evidence="2 3">
    <name type="scientific">Panicum hallii var. hallii</name>
    <dbReference type="NCBI Taxonomy" id="1504633"/>
    <lineage>
        <taxon>Eukaryota</taxon>
        <taxon>Viridiplantae</taxon>
        <taxon>Streptophyta</taxon>
        <taxon>Embryophyta</taxon>
        <taxon>Tracheophyta</taxon>
        <taxon>Spermatophyta</taxon>
        <taxon>Magnoliopsida</taxon>
        <taxon>Liliopsida</taxon>
        <taxon>Poales</taxon>
        <taxon>Poaceae</taxon>
        <taxon>PACMAD clade</taxon>
        <taxon>Panicoideae</taxon>
        <taxon>Panicodae</taxon>
        <taxon>Paniceae</taxon>
        <taxon>Panicinae</taxon>
        <taxon>Panicum</taxon>
        <taxon>Panicum sect. Panicum</taxon>
    </lineage>
</organism>
<dbReference type="Proteomes" id="UP000244336">
    <property type="component" value="Chromosome 4"/>
</dbReference>
<feature type="compositionally biased region" description="Basic residues" evidence="1">
    <location>
        <begin position="55"/>
        <end position="68"/>
    </location>
</feature>
<feature type="compositionally biased region" description="Pro residues" evidence="1">
    <location>
        <begin position="84"/>
        <end position="93"/>
    </location>
</feature>
<dbReference type="AlphaFoldDB" id="A0A2T7E1I5"/>
<proteinExistence type="predicted"/>
<dbReference type="EMBL" id="CM009752">
    <property type="protein sequence ID" value="PUZ61705.1"/>
    <property type="molecule type" value="Genomic_DNA"/>
</dbReference>
<reference evidence="2 3" key="1">
    <citation type="submission" date="2018-04" db="EMBL/GenBank/DDBJ databases">
        <title>WGS assembly of Panicum hallii var. hallii HAL2.</title>
        <authorList>
            <person name="Lovell J."/>
            <person name="Jenkins J."/>
            <person name="Lowry D."/>
            <person name="Mamidi S."/>
            <person name="Sreedasyam A."/>
            <person name="Weng X."/>
            <person name="Barry K."/>
            <person name="Bonette J."/>
            <person name="Campitelli B."/>
            <person name="Daum C."/>
            <person name="Gordon S."/>
            <person name="Gould B."/>
            <person name="Lipzen A."/>
            <person name="MacQueen A."/>
            <person name="Palacio-Mejia J."/>
            <person name="Plott C."/>
            <person name="Shakirov E."/>
            <person name="Shu S."/>
            <person name="Yoshinaga Y."/>
            <person name="Zane M."/>
            <person name="Rokhsar D."/>
            <person name="Grimwood J."/>
            <person name="Schmutz J."/>
            <person name="Juenger T."/>
        </authorList>
    </citation>
    <scope>NUCLEOTIDE SEQUENCE [LARGE SCALE GENOMIC DNA]</scope>
    <source>
        <strain evidence="3">cv. HAL2</strain>
    </source>
</reference>
<protein>
    <submittedName>
        <fullName evidence="2">Uncharacterized protein</fullName>
    </submittedName>
</protein>
<feature type="region of interest" description="Disordered" evidence="1">
    <location>
        <begin position="1"/>
        <end position="166"/>
    </location>
</feature>
<gene>
    <name evidence="2" type="ORF">GQ55_4G298900</name>
</gene>
<feature type="compositionally biased region" description="Low complexity" evidence="1">
    <location>
        <begin position="71"/>
        <end position="83"/>
    </location>
</feature>
<dbReference type="Gramene" id="PUZ61705">
    <property type="protein sequence ID" value="PUZ61705"/>
    <property type="gene ID" value="GQ55_4G298900"/>
</dbReference>
<keyword evidence="3" id="KW-1185">Reference proteome</keyword>
<dbReference type="OrthoDB" id="124998at2759"/>
<accession>A0A2T7E1I5</accession>
<sequence length="267" mass="29040">MPRCSSSHPADLPPESSSSRPVDPPPESPSSHPAPLRPANYATSGAAGGVPSPPGRHRLLPCGRRRPLSSRQTAAPPLRRTAPTPSPPPPPGGEPATTRCSPAAYGVPSPLLRQQQLPRRSTPSLARPAGSGCRPTASPEHPADSGSSPVADGIPSCPTTSPPHPADCSAEQWVTITDVRCASTKGYLRMGRRVKKTNSRFSQHMQMAYFLVLIARRSHYSVKRIVVKRNIREGWHRLRLDYFDPQKVYPDAFFRRRFRVSPGCFAV</sequence>
<name>A0A2T7E1I5_9POAL</name>
<evidence type="ECO:0000313" key="3">
    <source>
        <dbReference type="Proteomes" id="UP000244336"/>
    </source>
</evidence>
<evidence type="ECO:0000256" key="1">
    <source>
        <dbReference type="SAM" id="MobiDB-lite"/>
    </source>
</evidence>